<sequence>MASIRLYGRPKSGKSASSKVREFGNFAGVQQPRKSGKVREKVVAGKPGKVEEIRFIDDT</sequence>
<keyword evidence="1" id="KW-1185">Reference proteome</keyword>
<dbReference type="WBParaSite" id="nRc.2.0.1.t10460-RA">
    <property type="protein sequence ID" value="nRc.2.0.1.t10460-RA"/>
    <property type="gene ID" value="nRc.2.0.1.g10460"/>
</dbReference>
<evidence type="ECO:0000313" key="2">
    <source>
        <dbReference type="WBParaSite" id="nRc.2.0.1.t10460-RA"/>
    </source>
</evidence>
<name>A0A915I8H2_ROMCU</name>
<proteinExistence type="predicted"/>
<organism evidence="1 2">
    <name type="scientific">Romanomermis culicivorax</name>
    <name type="common">Nematode worm</name>
    <dbReference type="NCBI Taxonomy" id="13658"/>
    <lineage>
        <taxon>Eukaryota</taxon>
        <taxon>Metazoa</taxon>
        <taxon>Ecdysozoa</taxon>
        <taxon>Nematoda</taxon>
        <taxon>Enoplea</taxon>
        <taxon>Dorylaimia</taxon>
        <taxon>Mermithida</taxon>
        <taxon>Mermithoidea</taxon>
        <taxon>Mermithidae</taxon>
        <taxon>Romanomermis</taxon>
    </lineage>
</organism>
<accession>A0A915I8H2</accession>
<dbReference type="Proteomes" id="UP000887565">
    <property type="component" value="Unplaced"/>
</dbReference>
<protein>
    <submittedName>
        <fullName evidence="2">Uncharacterized protein</fullName>
    </submittedName>
</protein>
<evidence type="ECO:0000313" key="1">
    <source>
        <dbReference type="Proteomes" id="UP000887565"/>
    </source>
</evidence>
<reference evidence="2" key="1">
    <citation type="submission" date="2022-11" db="UniProtKB">
        <authorList>
            <consortium name="WormBaseParasite"/>
        </authorList>
    </citation>
    <scope>IDENTIFICATION</scope>
</reference>
<dbReference type="AlphaFoldDB" id="A0A915I8H2"/>